<dbReference type="EC" id="3.4.16.4" evidence="9"/>
<protein>
    <submittedName>
        <fullName evidence="9">D-alanyl-D-alanine carboxypeptidase (Penicillin-binding protein 5/6)</fullName>
        <ecNumber evidence="9">3.4.16.4</ecNumber>
    </submittedName>
</protein>
<keyword evidence="4" id="KW-0133">Cell shape</keyword>
<dbReference type="PANTHER" id="PTHR21581:SF6">
    <property type="entry name" value="TRAFFICKING PROTEIN PARTICLE COMPLEX SUBUNIT 12"/>
    <property type="match status" value="1"/>
</dbReference>
<accession>A0ABS2STA6</accession>
<evidence type="ECO:0000313" key="9">
    <source>
        <dbReference type="EMBL" id="MBM7838738.1"/>
    </source>
</evidence>
<dbReference type="Pfam" id="PF00768">
    <property type="entry name" value="Peptidase_S11"/>
    <property type="match status" value="1"/>
</dbReference>
<evidence type="ECO:0000256" key="4">
    <source>
        <dbReference type="ARBA" id="ARBA00022960"/>
    </source>
</evidence>
<evidence type="ECO:0000313" key="10">
    <source>
        <dbReference type="Proteomes" id="UP001179280"/>
    </source>
</evidence>
<dbReference type="RefSeq" id="WP_204465986.1">
    <property type="nucleotide sequence ID" value="NZ_JAFBCV010000005.1"/>
</dbReference>
<dbReference type="PANTHER" id="PTHR21581">
    <property type="entry name" value="D-ALANYL-D-ALANINE CARBOXYPEPTIDASE"/>
    <property type="match status" value="1"/>
</dbReference>
<name>A0ABS2STA6_9BACI</name>
<sequence length="301" mass="32917">MRSYTAKEKIATAIVLVIVACTLWVMESSYSFTGGFKSTDSFQKNIHSEHGILMERGTGTIIHEKNADERMYPASLTKIMTVLVAIEQSDDLNEETIVTGEIHAQLSGTNAAMAGFASNEQVELIDLMYGVMLPSGAEASLALATYLAGNETSYVKRMNEKASQLGLNDTHFTNVTGLHDTNHYTTSRDMLLLLNDAMNNDVFRKVFTAAIHTTQPSFYHPNGLTLTSTLFSKIPETSFSDGALLGGKTGYTKEAGLCLASLALINGKEYLLITAQAKGNHHTDPYHIEDALYVYGNLIRN</sequence>
<dbReference type="EMBL" id="JAFBCV010000005">
    <property type="protein sequence ID" value="MBM7838738.1"/>
    <property type="molecule type" value="Genomic_DNA"/>
</dbReference>
<keyword evidence="2" id="KW-0732">Signal</keyword>
<keyword evidence="5" id="KW-0573">Peptidoglycan synthesis</keyword>
<reference evidence="9" key="1">
    <citation type="submission" date="2021-01" db="EMBL/GenBank/DDBJ databases">
        <title>Genomic Encyclopedia of Type Strains, Phase IV (KMG-IV): sequencing the most valuable type-strain genomes for metagenomic binning, comparative biology and taxonomic classification.</title>
        <authorList>
            <person name="Goeker M."/>
        </authorList>
    </citation>
    <scope>NUCLEOTIDE SEQUENCE</scope>
    <source>
        <strain evidence="9">DSM 21943</strain>
    </source>
</reference>
<evidence type="ECO:0000256" key="6">
    <source>
        <dbReference type="ARBA" id="ARBA00023316"/>
    </source>
</evidence>
<feature type="domain" description="Peptidase S11 D-alanyl-D-alanine carboxypeptidase A N-terminal" evidence="8">
    <location>
        <begin position="43"/>
        <end position="276"/>
    </location>
</feature>
<keyword evidence="9" id="KW-0645">Protease</keyword>
<keyword evidence="9" id="KW-0121">Carboxypeptidase</keyword>
<dbReference type="PROSITE" id="PS51257">
    <property type="entry name" value="PROKAR_LIPOPROTEIN"/>
    <property type="match status" value="1"/>
</dbReference>
<evidence type="ECO:0000256" key="5">
    <source>
        <dbReference type="ARBA" id="ARBA00022984"/>
    </source>
</evidence>
<dbReference type="InterPro" id="IPR018044">
    <property type="entry name" value="Peptidase_S11"/>
</dbReference>
<evidence type="ECO:0000259" key="8">
    <source>
        <dbReference type="Pfam" id="PF00768"/>
    </source>
</evidence>
<gene>
    <name evidence="9" type="ORF">JOC54_001997</name>
</gene>
<evidence type="ECO:0000256" key="2">
    <source>
        <dbReference type="ARBA" id="ARBA00022729"/>
    </source>
</evidence>
<comment type="similarity">
    <text evidence="1 7">Belongs to the peptidase S11 family.</text>
</comment>
<dbReference type="PRINTS" id="PR00725">
    <property type="entry name" value="DADACBPTASE1"/>
</dbReference>
<evidence type="ECO:0000256" key="3">
    <source>
        <dbReference type="ARBA" id="ARBA00022801"/>
    </source>
</evidence>
<dbReference type="InterPro" id="IPR001967">
    <property type="entry name" value="Peptidase_S11_N"/>
</dbReference>
<comment type="caution">
    <text evidence="9">The sequence shown here is derived from an EMBL/GenBank/DDBJ whole genome shotgun (WGS) entry which is preliminary data.</text>
</comment>
<dbReference type="GO" id="GO:0009002">
    <property type="term" value="F:serine-type D-Ala-D-Ala carboxypeptidase activity"/>
    <property type="evidence" value="ECO:0007669"/>
    <property type="project" value="UniProtKB-EC"/>
</dbReference>
<keyword evidence="6" id="KW-0961">Cell wall biogenesis/degradation</keyword>
<organism evidence="9 10">
    <name type="scientific">Shouchella xiaoxiensis</name>
    <dbReference type="NCBI Taxonomy" id="766895"/>
    <lineage>
        <taxon>Bacteria</taxon>
        <taxon>Bacillati</taxon>
        <taxon>Bacillota</taxon>
        <taxon>Bacilli</taxon>
        <taxon>Bacillales</taxon>
        <taxon>Bacillaceae</taxon>
        <taxon>Shouchella</taxon>
    </lineage>
</organism>
<dbReference type="InterPro" id="IPR012338">
    <property type="entry name" value="Beta-lactam/transpept-like"/>
</dbReference>
<dbReference type="Proteomes" id="UP001179280">
    <property type="component" value="Unassembled WGS sequence"/>
</dbReference>
<dbReference type="SUPFAM" id="SSF56601">
    <property type="entry name" value="beta-lactamase/transpeptidase-like"/>
    <property type="match status" value="1"/>
</dbReference>
<evidence type="ECO:0000256" key="1">
    <source>
        <dbReference type="ARBA" id="ARBA00007164"/>
    </source>
</evidence>
<keyword evidence="3 9" id="KW-0378">Hydrolase</keyword>
<keyword evidence="10" id="KW-1185">Reference proteome</keyword>
<dbReference type="Gene3D" id="3.40.710.10">
    <property type="entry name" value="DD-peptidase/beta-lactamase superfamily"/>
    <property type="match status" value="1"/>
</dbReference>
<evidence type="ECO:0000256" key="7">
    <source>
        <dbReference type="RuleBase" id="RU004016"/>
    </source>
</evidence>
<proteinExistence type="inferred from homology"/>